<name>A0A1E7ZFR6_9ALTE</name>
<evidence type="ECO:0000259" key="2">
    <source>
        <dbReference type="PROSITE" id="PS52015"/>
    </source>
</evidence>
<dbReference type="Pfam" id="PF03544">
    <property type="entry name" value="TonB_C"/>
    <property type="match status" value="1"/>
</dbReference>
<dbReference type="Proteomes" id="UP000175691">
    <property type="component" value="Unassembled WGS sequence"/>
</dbReference>
<dbReference type="Gene3D" id="3.30.1150.10">
    <property type="match status" value="1"/>
</dbReference>
<dbReference type="RefSeq" id="WP_070123531.1">
    <property type="nucleotide sequence ID" value="NZ_MDHN01000005.1"/>
</dbReference>
<dbReference type="SUPFAM" id="SSF74653">
    <property type="entry name" value="TolA/TonB C-terminal domain"/>
    <property type="match status" value="1"/>
</dbReference>
<reference evidence="3" key="1">
    <citation type="submission" date="2016-08" db="EMBL/GenBank/DDBJ databases">
        <authorList>
            <person name="Seilhamer J.J."/>
        </authorList>
    </citation>
    <scope>NUCLEOTIDE SEQUENCE [LARGE SCALE GENOMIC DNA]</scope>
    <source>
        <strain evidence="3">KCTC 42603</strain>
    </source>
</reference>
<gene>
    <name evidence="3" type="ORF">BFC18_03340</name>
</gene>
<dbReference type="STRING" id="1656094.BFC18_03340"/>
<dbReference type="PROSITE" id="PS51257">
    <property type="entry name" value="PROKAR_LIPOPROTEIN"/>
    <property type="match status" value="1"/>
</dbReference>
<keyword evidence="4" id="KW-1185">Reference proteome</keyword>
<accession>A0A1E7ZFR6</accession>
<feature type="chain" id="PRO_5009209891" description="TonB C-terminal domain-containing protein" evidence="1">
    <location>
        <begin position="19"/>
        <end position="156"/>
    </location>
</feature>
<evidence type="ECO:0000313" key="3">
    <source>
        <dbReference type="EMBL" id="OFC72304.1"/>
    </source>
</evidence>
<sequence length="156" mass="16941">MRYVIAASLLGLLAGCSATDSSSEVSSHATGTSAKESSLADLKRFPPRYPKQQAIYGREGCATIEYVVGTDREVTAVEVVSATNKDFAREASKVVSRWKWQSVSETAFQAPLKFQTRFEFCLENGNGNCGDSVLATKDQCTGNDVIAVVGRRFKFP</sequence>
<dbReference type="InterPro" id="IPR037682">
    <property type="entry name" value="TonB_C"/>
</dbReference>
<organism evidence="3 4">
    <name type="scientific">Alteromonas confluentis</name>
    <dbReference type="NCBI Taxonomy" id="1656094"/>
    <lineage>
        <taxon>Bacteria</taxon>
        <taxon>Pseudomonadati</taxon>
        <taxon>Pseudomonadota</taxon>
        <taxon>Gammaproteobacteria</taxon>
        <taxon>Alteromonadales</taxon>
        <taxon>Alteromonadaceae</taxon>
        <taxon>Alteromonas/Salinimonas group</taxon>
        <taxon>Alteromonas</taxon>
    </lineage>
</organism>
<protein>
    <recommendedName>
        <fullName evidence="2">TonB C-terminal domain-containing protein</fullName>
    </recommendedName>
</protein>
<proteinExistence type="predicted"/>
<comment type="caution">
    <text evidence="3">The sequence shown here is derived from an EMBL/GenBank/DDBJ whole genome shotgun (WGS) entry which is preliminary data.</text>
</comment>
<evidence type="ECO:0000313" key="4">
    <source>
        <dbReference type="Proteomes" id="UP000175691"/>
    </source>
</evidence>
<feature type="domain" description="TonB C-terminal" evidence="2">
    <location>
        <begin position="34"/>
        <end position="129"/>
    </location>
</feature>
<dbReference type="GO" id="GO:0055085">
    <property type="term" value="P:transmembrane transport"/>
    <property type="evidence" value="ECO:0007669"/>
    <property type="project" value="InterPro"/>
</dbReference>
<dbReference type="AlphaFoldDB" id="A0A1E7ZFR6"/>
<feature type="signal peptide" evidence="1">
    <location>
        <begin position="1"/>
        <end position="18"/>
    </location>
</feature>
<evidence type="ECO:0000256" key="1">
    <source>
        <dbReference type="SAM" id="SignalP"/>
    </source>
</evidence>
<dbReference type="PROSITE" id="PS52015">
    <property type="entry name" value="TONB_CTD"/>
    <property type="match status" value="1"/>
</dbReference>
<dbReference type="OrthoDB" id="6335014at2"/>
<dbReference type="EMBL" id="MDHN01000005">
    <property type="protein sequence ID" value="OFC72304.1"/>
    <property type="molecule type" value="Genomic_DNA"/>
</dbReference>
<keyword evidence="1" id="KW-0732">Signal</keyword>